<feature type="domain" description="HTH araC/xylS-type" evidence="4">
    <location>
        <begin position="232"/>
        <end position="330"/>
    </location>
</feature>
<protein>
    <submittedName>
        <fullName evidence="5">AraC family transcriptional regulator</fullName>
    </submittedName>
</protein>
<dbReference type="PANTHER" id="PTHR47894:SF4">
    <property type="entry name" value="HTH-TYPE TRANSCRIPTIONAL REGULATOR GADX"/>
    <property type="match status" value="1"/>
</dbReference>
<evidence type="ECO:0000313" key="5">
    <source>
        <dbReference type="EMBL" id="OAJ54151.1"/>
    </source>
</evidence>
<sequence>MQTMVPAVTLSGYIDVTRRLGLNPAEMLRQVGLDTAALANPEDRIPVNAACQLLEITAAKAACPNFGLMLAETRKQFGSGVINMLLAHKGTLRDVLLAAAQYRHLVNDALGVYIETAGDTVTIREEIVADPGIPTRQATELAVGVLSRHSSTLLGTHWQPRSVHFTHRGPAELQFYRRFFGCPLEFESDFNGIVCDAADLDYPNPTADLELVRFAESLAEPLNAAGADAIVMDVRKAIYLLLPLEQASFENVARHLHLSVRTLQRNLDAAGSTFSALVDDVRHDLALRYIANARYSMGRIAALLGYTRQSSFTHWFSARFGMTPRAWRSTRSQ</sequence>
<dbReference type="InterPro" id="IPR032687">
    <property type="entry name" value="AraC-type_N"/>
</dbReference>
<evidence type="ECO:0000256" key="1">
    <source>
        <dbReference type="ARBA" id="ARBA00023015"/>
    </source>
</evidence>
<dbReference type="InterPro" id="IPR018060">
    <property type="entry name" value="HTH_AraC"/>
</dbReference>
<accession>A0A1A9MYX3</accession>
<dbReference type="GO" id="GO:0005829">
    <property type="term" value="C:cytosol"/>
    <property type="evidence" value="ECO:0007669"/>
    <property type="project" value="TreeGrafter"/>
</dbReference>
<dbReference type="AlphaFoldDB" id="A0A1A9MYX3"/>
<dbReference type="PANTHER" id="PTHR47894">
    <property type="entry name" value="HTH-TYPE TRANSCRIPTIONAL REGULATOR GADX"/>
    <property type="match status" value="1"/>
</dbReference>
<dbReference type="Pfam" id="PF12833">
    <property type="entry name" value="HTH_18"/>
    <property type="match status" value="1"/>
</dbReference>
<dbReference type="Gene3D" id="1.10.10.60">
    <property type="entry name" value="Homeodomain-like"/>
    <property type="match status" value="1"/>
</dbReference>
<keyword evidence="3" id="KW-0804">Transcription</keyword>
<evidence type="ECO:0000313" key="6">
    <source>
        <dbReference type="Proteomes" id="UP000078116"/>
    </source>
</evidence>
<dbReference type="RefSeq" id="WP_064286712.1">
    <property type="nucleotide sequence ID" value="NZ_LXKA01000352.1"/>
</dbReference>
<dbReference type="PROSITE" id="PS01124">
    <property type="entry name" value="HTH_ARAC_FAMILY_2"/>
    <property type="match status" value="1"/>
</dbReference>
<name>A0A1A9MYX3_9BURK</name>
<dbReference type="Pfam" id="PF12625">
    <property type="entry name" value="Arabinose_bd"/>
    <property type="match status" value="1"/>
</dbReference>
<dbReference type="GO" id="GO:0000976">
    <property type="term" value="F:transcription cis-regulatory region binding"/>
    <property type="evidence" value="ECO:0007669"/>
    <property type="project" value="TreeGrafter"/>
</dbReference>
<gene>
    <name evidence="5" type="ORF">A6V37_34780</name>
</gene>
<evidence type="ECO:0000256" key="3">
    <source>
        <dbReference type="ARBA" id="ARBA00023163"/>
    </source>
</evidence>
<comment type="caution">
    <text evidence="5">The sequence shown here is derived from an EMBL/GenBank/DDBJ whole genome shotgun (WGS) entry which is preliminary data.</text>
</comment>
<keyword evidence="1" id="KW-0805">Transcription regulation</keyword>
<dbReference type="OrthoDB" id="6506763at2"/>
<organism evidence="5 6">
    <name type="scientific">Paraburkholderia ginsengiterrae</name>
    <dbReference type="NCBI Taxonomy" id="1462993"/>
    <lineage>
        <taxon>Bacteria</taxon>
        <taxon>Pseudomonadati</taxon>
        <taxon>Pseudomonadota</taxon>
        <taxon>Betaproteobacteria</taxon>
        <taxon>Burkholderiales</taxon>
        <taxon>Burkholderiaceae</taxon>
        <taxon>Paraburkholderia</taxon>
    </lineage>
</organism>
<evidence type="ECO:0000259" key="4">
    <source>
        <dbReference type="PROSITE" id="PS01124"/>
    </source>
</evidence>
<proteinExistence type="predicted"/>
<dbReference type="STRING" id="1462993.A6V36_17880"/>
<reference evidence="5 6" key="1">
    <citation type="submission" date="2016-04" db="EMBL/GenBank/DDBJ databases">
        <title>Reclassification of Paraburkholderia panaciterrae (Farh et al. 2015) Dobritsa &amp; Samadpour 2016 as a later homotypic synonym of Paraburkholderia ginsengiterrae (Farh et al. 2015) Dobritsa &amp; Samadpour 2016.</title>
        <authorList>
            <person name="Dobritsa A.P."/>
            <person name="Kutumbaka K."/>
            <person name="Samadpour M."/>
        </authorList>
    </citation>
    <scope>NUCLEOTIDE SEQUENCE [LARGE SCALE GENOMIC DNA]</scope>
    <source>
        <strain evidence="5 6">DCY85</strain>
    </source>
</reference>
<dbReference type="Proteomes" id="UP000078116">
    <property type="component" value="Unassembled WGS sequence"/>
</dbReference>
<evidence type="ECO:0000256" key="2">
    <source>
        <dbReference type="ARBA" id="ARBA00023125"/>
    </source>
</evidence>
<dbReference type="SUPFAM" id="SSF46689">
    <property type="entry name" value="Homeodomain-like"/>
    <property type="match status" value="1"/>
</dbReference>
<dbReference type="GO" id="GO:0003700">
    <property type="term" value="F:DNA-binding transcription factor activity"/>
    <property type="evidence" value="ECO:0007669"/>
    <property type="project" value="InterPro"/>
</dbReference>
<keyword evidence="2" id="KW-0238">DNA-binding</keyword>
<dbReference type="SMART" id="SM00342">
    <property type="entry name" value="HTH_ARAC"/>
    <property type="match status" value="1"/>
</dbReference>
<dbReference type="EMBL" id="LXKA01000352">
    <property type="protein sequence ID" value="OAJ54151.1"/>
    <property type="molecule type" value="Genomic_DNA"/>
</dbReference>
<dbReference type="InterPro" id="IPR009057">
    <property type="entry name" value="Homeodomain-like_sf"/>
</dbReference>